<keyword evidence="2" id="KW-1185">Reference proteome</keyword>
<evidence type="ECO:0000313" key="2">
    <source>
        <dbReference type="Proteomes" id="UP000092993"/>
    </source>
</evidence>
<name>A0A1C7LYZ2_GRIFR</name>
<dbReference type="Proteomes" id="UP000092993">
    <property type="component" value="Unassembled WGS sequence"/>
</dbReference>
<accession>A0A1C7LYZ2</accession>
<comment type="caution">
    <text evidence="1">The sequence shown here is derived from an EMBL/GenBank/DDBJ whole genome shotgun (WGS) entry which is preliminary data.</text>
</comment>
<dbReference type="AlphaFoldDB" id="A0A1C7LYZ2"/>
<evidence type="ECO:0000313" key="1">
    <source>
        <dbReference type="EMBL" id="OBZ69911.1"/>
    </source>
</evidence>
<sequence length="278" mass="30894">MELNFNTTCPVRPSALRTFAPGFPAMSVQALAPHELFIHGRWLLQSCSPPSPLASSDITVSYKILIGFDKRSRNNPAALHKICNPNVGTSHFCDLEFNMAWSKVLFPLSIAILSLFPPVSLASEENIRSERPQDLVEWKDCELAAISVDFQCGYFEIPLDWHDPSGGTGRLAFTKYKASGPSKGTIFVDPGMNFVTAPGLSPQMWFFNIGLHNLTGGEYDIIFWDVRGRGLHTIPGALTCFDSPESLSTFWWPVARKWAPPFHGTITLIRTGHPIMNK</sequence>
<gene>
    <name evidence="1" type="ORF">A0H81_10216</name>
</gene>
<organism evidence="1 2">
    <name type="scientific">Grifola frondosa</name>
    <name type="common">Maitake</name>
    <name type="synonym">Polyporus frondosus</name>
    <dbReference type="NCBI Taxonomy" id="5627"/>
    <lineage>
        <taxon>Eukaryota</taxon>
        <taxon>Fungi</taxon>
        <taxon>Dikarya</taxon>
        <taxon>Basidiomycota</taxon>
        <taxon>Agaricomycotina</taxon>
        <taxon>Agaricomycetes</taxon>
        <taxon>Polyporales</taxon>
        <taxon>Grifolaceae</taxon>
        <taxon>Grifola</taxon>
    </lineage>
</organism>
<protein>
    <recommendedName>
        <fullName evidence="3">AB hydrolase-1 domain-containing protein</fullName>
    </recommendedName>
</protein>
<evidence type="ECO:0008006" key="3">
    <source>
        <dbReference type="Google" id="ProtNLM"/>
    </source>
</evidence>
<proteinExistence type="predicted"/>
<dbReference type="OrthoDB" id="2756257at2759"/>
<dbReference type="STRING" id="5627.A0A1C7LYZ2"/>
<reference evidence="1 2" key="1">
    <citation type="submission" date="2016-03" db="EMBL/GenBank/DDBJ databases">
        <title>Whole genome sequencing of Grifola frondosa 9006-11.</title>
        <authorList>
            <person name="Min B."/>
            <person name="Park H."/>
            <person name="Kim J.-G."/>
            <person name="Cho H."/>
            <person name="Oh Y.-L."/>
            <person name="Kong W.-S."/>
            <person name="Choi I.-G."/>
        </authorList>
    </citation>
    <scope>NUCLEOTIDE SEQUENCE [LARGE SCALE GENOMIC DNA]</scope>
    <source>
        <strain evidence="1 2">9006-11</strain>
    </source>
</reference>
<dbReference type="EMBL" id="LUGG01000015">
    <property type="protein sequence ID" value="OBZ69911.1"/>
    <property type="molecule type" value="Genomic_DNA"/>
</dbReference>